<feature type="compositionally biased region" description="Basic and acidic residues" evidence="2">
    <location>
        <begin position="905"/>
        <end position="916"/>
    </location>
</feature>
<protein>
    <recommendedName>
        <fullName evidence="3">FHF complex subunit HOOK-interacting protein C-terminal domain-containing protein</fullName>
    </recommendedName>
</protein>
<evidence type="ECO:0000256" key="2">
    <source>
        <dbReference type="SAM" id="MobiDB-lite"/>
    </source>
</evidence>
<feature type="region of interest" description="Disordered" evidence="2">
    <location>
        <begin position="666"/>
        <end position="687"/>
    </location>
</feature>
<keyword evidence="5" id="KW-1185">Reference proteome</keyword>
<feature type="region of interest" description="Disordered" evidence="2">
    <location>
        <begin position="894"/>
        <end position="930"/>
    </location>
</feature>
<name>A0AAV5VH52_9BILA</name>
<dbReference type="Pfam" id="PF19314">
    <property type="entry name" value="DUF5917"/>
    <property type="match status" value="1"/>
</dbReference>
<evidence type="ECO:0000259" key="3">
    <source>
        <dbReference type="Pfam" id="PF19314"/>
    </source>
</evidence>
<comment type="caution">
    <text evidence="4">The sequence shown here is derived from an EMBL/GenBank/DDBJ whole genome shotgun (WGS) entry which is preliminary data.</text>
</comment>
<feature type="compositionally biased region" description="Low complexity" evidence="2">
    <location>
        <begin position="666"/>
        <end position="682"/>
    </location>
</feature>
<reference evidence="4" key="1">
    <citation type="submission" date="2023-10" db="EMBL/GenBank/DDBJ databases">
        <title>Genome assembly of Pristionchus species.</title>
        <authorList>
            <person name="Yoshida K."/>
            <person name="Sommer R.J."/>
        </authorList>
    </citation>
    <scope>NUCLEOTIDE SEQUENCE</scope>
    <source>
        <strain evidence="4">RS5133</strain>
    </source>
</reference>
<comment type="similarity">
    <text evidence="1">Belongs to the FHIP family.</text>
</comment>
<feature type="region of interest" description="Disordered" evidence="2">
    <location>
        <begin position="573"/>
        <end position="599"/>
    </location>
</feature>
<dbReference type="AlphaFoldDB" id="A0AAV5VH52"/>
<dbReference type="Pfam" id="PF10257">
    <property type="entry name" value="RAI16-like"/>
    <property type="match status" value="1"/>
</dbReference>
<dbReference type="EMBL" id="BTSY01000003">
    <property type="protein sequence ID" value="GMT17759.1"/>
    <property type="molecule type" value="Genomic_DNA"/>
</dbReference>
<dbReference type="Proteomes" id="UP001432322">
    <property type="component" value="Unassembled WGS sequence"/>
</dbReference>
<evidence type="ECO:0000256" key="1">
    <source>
        <dbReference type="ARBA" id="ARBA00024336"/>
    </source>
</evidence>
<evidence type="ECO:0000313" key="4">
    <source>
        <dbReference type="EMBL" id="GMT17759.1"/>
    </source>
</evidence>
<dbReference type="PANTHER" id="PTHR21705:SF11">
    <property type="entry name" value="FHIP FAMILY PROTEIN CG3558"/>
    <property type="match status" value="1"/>
</dbReference>
<feature type="domain" description="FHF complex subunit HOOK-interacting protein C-terminal" evidence="3">
    <location>
        <begin position="800"/>
        <end position="887"/>
    </location>
</feature>
<gene>
    <name evidence="4" type="ORF">PFISCL1PPCAC_9056</name>
</gene>
<dbReference type="InterPro" id="IPR019384">
    <property type="entry name" value="FHIP"/>
</dbReference>
<dbReference type="InterPro" id="IPR045669">
    <property type="entry name" value="FHIP_C"/>
</dbReference>
<accession>A0AAV5VH52</accession>
<organism evidence="4 5">
    <name type="scientific">Pristionchus fissidentatus</name>
    <dbReference type="NCBI Taxonomy" id="1538716"/>
    <lineage>
        <taxon>Eukaryota</taxon>
        <taxon>Metazoa</taxon>
        <taxon>Ecdysozoa</taxon>
        <taxon>Nematoda</taxon>
        <taxon>Chromadorea</taxon>
        <taxon>Rhabditida</taxon>
        <taxon>Rhabditina</taxon>
        <taxon>Diplogasteromorpha</taxon>
        <taxon>Diplogasteroidea</taxon>
        <taxon>Neodiplogasteridae</taxon>
        <taxon>Pristionchus</taxon>
    </lineage>
</organism>
<proteinExistence type="inferred from homology"/>
<evidence type="ECO:0000313" key="5">
    <source>
        <dbReference type="Proteomes" id="UP001432322"/>
    </source>
</evidence>
<feature type="region of interest" description="Disordered" evidence="2">
    <location>
        <begin position="759"/>
        <end position="796"/>
    </location>
</feature>
<feature type="compositionally biased region" description="Basic and acidic residues" evidence="2">
    <location>
        <begin position="759"/>
        <end position="792"/>
    </location>
</feature>
<dbReference type="PANTHER" id="PTHR21705">
    <property type="entry name" value="RAI16 PROTEIN-RELATED"/>
    <property type="match status" value="1"/>
</dbReference>
<sequence length="996" mass="109689">MLRWISEKLASPGGDSLNGSPRPSPRRLAENSRHKLWNAAFASDPAEWEQGFDKCWERAERLLDKPIIFPEKDITFEEMQDLMALVQRMTQFLMMEVNAQPEPAIGPILDRFFTHQMIERVIDWAQQCPDFLKPSCQLSLIRTYEHIMSESYSQNHCLLVHKPILNPLLRLFAWCRKPESQLLAGHRDGQPSKTDHHFVILLNQICMKMAKDATLLHFFFTCTDEFMVFSLLIPFLYEMNDVGQLARDALLLILAVSAQQKEVAEFVANKSAFCPVVATGLGGCFSQLSFVLAGDGAERLLPEAAAATLANFHVALLFCNAVVQVAHESVVASIAEYFYSGFLVLVVKPALLQADDKEAVAAATVYLQVILETLTEPALVRTVLRLLLVERDVDDERRRGMAAVIVDRVEMGDKLSVVSLSLLERVVDLACEDAILVLALRPLLGLRGVTRAQVTRVRERAYASAVAQRLLAAVPTTMLRFPEICSDASLELYMHEAADTVDERARACAGWKWRYDGITPSPSLFRSESDDDGHTPFTRLSSVRSSFSNGGRELNRYFSGSARSGHLTAESLGRQLGELGESPPRSSTGSMEDESEMEEDAEFVLPKMTASALMASSMVDYLTLTAYESLSESDGGADMIIIEDIKPATSAATAGSGSAAAAAVDAPSTSSLSDDSFTSGGTATSDRGYGAEVFEDWENIKDDVGAFKAAMEALPTPKKDEKEKELSFDELKSLIHARKQYFDECAAEEEQRERRTQCVEEEERSLRREHERRRRGEGGGEEGERGMGKGESIEESTGTSLLPLLLQKLHSMDDQTMAFNLQLCSVIYALASYPQPLLVLALFGTEKTGEDGLVTVLESLKERVDAALSTLEGADMWIRRALRNLAHRADRIERAPDAATPRSVEGLRSDATRDMESGSPIGGGGGGTHAQLTRARPFGGSARRYGFKYHSHLAIDAESAKEDARAKDLAHAAILLANLCQMLAGIALHQSVVVYK</sequence>